<evidence type="ECO:0000313" key="2">
    <source>
        <dbReference type="Proteomes" id="UP000245380"/>
    </source>
</evidence>
<organism evidence="1 2">
    <name type="scientific">Sulfoacidibacillus thermotolerans</name>
    <name type="common">Acidibacillus sulfuroxidans</name>
    <dbReference type="NCBI Taxonomy" id="1765684"/>
    <lineage>
        <taxon>Bacteria</taxon>
        <taxon>Bacillati</taxon>
        <taxon>Bacillota</taxon>
        <taxon>Bacilli</taxon>
        <taxon>Bacillales</taxon>
        <taxon>Alicyclobacillaceae</taxon>
        <taxon>Sulfoacidibacillus</taxon>
    </lineage>
</organism>
<comment type="caution">
    <text evidence="1">The sequence shown here is derived from an EMBL/GenBank/DDBJ whole genome shotgun (WGS) entry which is preliminary data.</text>
</comment>
<dbReference type="Proteomes" id="UP000245380">
    <property type="component" value="Unassembled WGS sequence"/>
</dbReference>
<name>A0A2U3D9D3_SULT2</name>
<proteinExistence type="predicted"/>
<dbReference type="SUPFAM" id="SSF51161">
    <property type="entry name" value="Trimeric LpxA-like enzymes"/>
    <property type="match status" value="1"/>
</dbReference>
<evidence type="ECO:0000313" key="1">
    <source>
        <dbReference type="EMBL" id="PWI57872.1"/>
    </source>
</evidence>
<accession>A0A2U3D9D3</accession>
<gene>
    <name evidence="1" type="ORF">BM613_06755</name>
</gene>
<dbReference type="AlphaFoldDB" id="A0A2U3D9D3"/>
<protein>
    <submittedName>
        <fullName evidence="1">Uncharacterized protein</fullName>
    </submittedName>
</protein>
<reference evidence="1 2" key="1">
    <citation type="submission" date="2016-11" db="EMBL/GenBank/DDBJ databases">
        <title>Comparative genomics of Acidibacillus ferroxidans species.</title>
        <authorList>
            <person name="Oliveira G."/>
            <person name="Nunes G."/>
            <person name="Oliveira R."/>
            <person name="Araujo F."/>
            <person name="Salim A."/>
            <person name="Scholte L."/>
            <person name="Morais D."/>
            <person name="Nancucheo I."/>
            <person name="Johnson D.B."/>
            <person name="Grail B."/>
            <person name="Bittencourt J."/>
            <person name="Valadares R."/>
        </authorList>
    </citation>
    <scope>NUCLEOTIDE SEQUENCE [LARGE SCALE GENOMIC DNA]</scope>
    <source>
        <strain evidence="1 2">Y002</strain>
    </source>
</reference>
<sequence length="226" mass="25057">MRHTFAHFAVAFLTGALTAPIMKSFLSDVLTKEWYTVHSIDNYSLNQPEQGFDRPPLQTVEESAQDQHRPRLIAANDAFLAPTAAVYGKSEHRIGLAKGSRIMQRSTLAIAPSTLENEPYQNAVFVNDEGYAIYIGERSTIDMGARLMSPVLIEQDVYVGPGAILSNACLRTGVIVENGAIVCDVEIPPFRRIRAGQVVRNPYEAEHLPFRDQGEYLGQTRATSYT</sequence>
<dbReference type="EMBL" id="MPDK01000008">
    <property type="protein sequence ID" value="PWI57872.1"/>
    <property type="molecule type" value="Genomic_DNA"/>
</dbReference>
<keyword evidence="2" id="KW-1185">Reference proteome</keyword>
<dbReference type="RefSeq" id="WP_181362933.1">
    <property type="nucleotide sequence ID" value="NZ_MPDK01000008.1"/>
</dbReference>
<dbReference type="InterPro" id="IPR011004">
    <property type="entry name" value="Trimer_LpxA-like_sf"/>
</dbReference>
<dbReference type="Gene3D" id="2.160.10.10">
    <property type="entry name" value="Hexapeptide repeat proteins"/>
    <property type="match status" value="1"/>
</dbReference>